<evidence type="ECO:0000313" key="1">
    <source>
        <dbReference type="EMBL" id="CAF4948813.1"/>
    </source>
</evidence>
<dbReference type="EMBL" id="CAJOBP010091414">
    <property type="protein sequence ID" value="CAF4948813.1"/>
    <property type="molecule type" value="Genomic_DNA"/>
</dbReference>
<dbReference type="AlphaFoldDB" id="A0A821XW19"/>
<comment type="caution">
    <text evidence="2">The sequence shown here is derived from an EMBL/GenBank/DDBJ whole genome shotgun (WGS) entry which is preliminary data.</text>
</comment>
<keyword evidence="3" id="KW-1185">Reference proteome</keyword>
<dbReference type="EMBL" id="CAJOBP010091679">
    <property type="protein sequence ID" value="CAF4949637.1"/>
    <property type="molecule type" value="Genomic_DNA"/>
</dbReference>
<accession>A0A821XW19</accession>
<name>A0A821XW19_9BILA</name>
<protein>
    <submittedName>
        <fullName evidence="2">Uncharacterized protein</fullName>
    </submittedName>
</protein>
<evidence type="ECO:0000313" key="3">
    <source>
        <dbReference type="Proteomes" id="UP000663873"/>
    </source>
</evidence>
<feature type="non-terminal residue" evidence="2">
    <location>
        <position position="80"/>
    </location>
</feature>
<evidence type="ECO:0000313" key="2">
    <source>
        <dbReference type="EMBL" id="CAF4949637.1"/>
    </source>
</evidence>
<feature type="non-terminal residue" evidence="2">
    <location>
        <position position="1"/>
    </location>
</feature>
<dbReference type="Proteomes" id="UP000663873">
    <property type="component" value="Unassembled WGS sequence"/>
</dbReference>
<sequence>PVVQTKKIRTGRARRIVTDDGSADVVHHVGIVSPPPSYSALEPVSAPRVPIKIERYDTAHITTMAPPDFVDRTEIYIRKE</sequence>
<reference evidence="2" key="1">
    <citation type="submission" date="2021-02" db="EMBL/GenBank/DDBJ databases">
        <authorList>
            <person name="Nowell W R."/>
        </authorList>
    </citation>
    <scope>NUCLEOTIDE SEQUENCE</scope>
</reference>
<gene>
    <name evidence="1" type="ORF">UJA718_LOCUS47652</name>
    <name evidence="2" type="ORF">UJA718_LOCUS47695</name>
</gene>
<organism evidence="2 3">
    <name type="scientific">Rotaria socialis</name>
    <dbReference type="NCBI Taxonomy" id="392032"/>
    <lineage>
        <taxon>Eukaryota</taxon>
        <taxon>Metazoa</taxon>
        <taxon>Spiralia</taxon>
        <taxon>Gnathifera</taxon>
        <taxon>Rotifera</taxon>
        <taxon>Eurotatoria</taxon>
        <taxon>Bdelloidea</taxon>
        <taxon>Philodinida</taxon>
        <taxon>Philodinidae</taxon>
        <taxon>Rotaria</taxon>
    </lineage>
</organism>
<proteinExistence type="predicted"/>